<organism evidence="1 2">
    <name type="scientific">Arctium lappa</name>
    <name type="common">Greater burdock</name>
    <name type="synonym">Lappa major</name>
    <dbReference type="NCBI Taxonomy" id="4217"/>
    <lineage>
        <taxon>Eukaryota</taxon>
        <taxon>Viridiplantae</taxon>
        <taxon>Streptophyta</taxon>
        <taxon>Embryophyta</taxon>
        <taxon>Tracheophyta</taxon>
        <taxon>Spermatophyta</taxon>
        <taxon>Magnoliopsida</taxon>
        <taxon>eudicotyledons</taxon>
        <taxon>Gunneridae</taxon>
        <taxon>Pentapetalae</taxon>
        <taxon>asterids</taxon>
        <taxon>campanulids</taxon>
        <taxon>Asterales</taxon>
        <taxon>Asteraceae</taxon>
        <taxon>Carduoideae</taxon>
        <taxon>Cardueae</taxon>
        <taxon>Arctiinae</taxon>
        <taxon>Arctium</taxon>
    </lineage>
</organism>
<dbReference type="Proteomes" id="UP001055879">
    <property type="component" value="Linkage Group LG12"/>
</dbReference>
<proteinExistence type="predicted"/>
<accession>A0ACB8YHE3</accession>
<keyword evidence="2" id="KW-1185">Reference proteome</keyword>
<protein>
    <submittedName>
        <fullName evidence="1">Uncharacterized protein</fullName>
    </submittedName>
</protein>
<reference evidence="1 2" key="2">
    <citation type="journal article" date="2022" name="Mol. Ecol. Resour.">
        <title>The genomes of chicory, endive, great burdock and yacon provide insights into Asteraceae paleo-polyploidization history and plant inulin production.</title>
        <authorList>
            <person name="Fan W."/>
            <person name="Wang S."/>
            <person name="Wang H."/>
            <person name="Wang A."/>
            <person name="Jiang F."/>
            <person name="Liu H."/>
            <person name="Zhao H."/>
            <person name="Xu D."/>
            <person name="Zhang Y."/>
        </authorList>
    </citation>
    <scope>NUCLEOTIDE SEQUENCE [LARGE SCALE GENOMIC DNA]</scope>
    <source>
        <strain evidence="2">cv. Niubang</strain>
    </source>
</reference>
<reference evidence="2" key="1">
    <citation type="journal article" date="2022" name="Mol. Ecol. Resour.">
        <title>The genomes of chicory, endive, great burdock and yacon provide insights into Asteraceae palaeo-polyploidization history and plant inulin production.</title>
        <authorList>
            <person name="Fan W."/>
            <person name="Wang S."/>
            <person name="Wang H."/>
            <person name="Wang A."/>
            <person name="Jiang F."/>
            <person name="Liu H."/>
            <person name="Zhao H."/>
            <person name="Xu D."/>
            <person name="Zhang Y."/>
        </authorList>
    </citation>
    <scope>NUCLEOTIDE SEQUENCE [LARGE SCALE GENOMIC DNA]</scope>
    <source>
        <strain evidence="2">cv. Niubang</strain>
    </source>
</reference>
<name>A0ACB8YHE3_ARCLA</name>
<evidence type="ECO:0000313" key="1">
    <source>
        <dbReference type="EMBL" id="KAI3684687.1"/>
    </source>
</evidence>
<gene>
    <name evidence="1" type="ORF">L6452_33912</name>
</gene>
<evidence type="ECO:0000313" key="2">
    <source>
        <dbReference type="Proteomes" id="UP001055879"/>
    </source>
</evidence>
<sequence>MLFGNALAEGSTFGEVTQEQLDEFEPFSDEGDYYEGDDDEMDNSEDEDYDYIDEEDGITNDEDMINFHLNTDRDVEWVGRIEPNNPVVDVDEDALHFSDD</sequence>
<comment type="caution">
    <text evidence="1">The sequence shown here is derived from an EMBL/GenBank/DDBJ whole genome shotgun (WGS) entry which is preliminary data.</text>
</comment>
<dbReference type="EMBL" id="CM042058">
    <property type="protein sequence ID" value="KAI3684687.1"/>
    <property type="molecule type" value="Genomic_DNA"/>
</dbReference>